<evidence type="ECO:0000256" key="6">
    <source>
        <dbReference type="ARBA" id="ARBA00022837"/>
    </source>
</evidence>
<dbReference type="AlphaFoldDB" id="A0AAN6MFW3"/>
<dbReference type="InterPro" id="IPR029058">
    <property type="entry name" value="AB_hydrolase_fold"/>
</dbReference>
<evidence type="ECO:0000256" key="8">
    <source>
        <dbReference type="RuleBase" id="RU361238"/>
    </source>
</evidence>
<evidence type="ECO:0000256" key="4">
    <source>
        <dbReference type="ARBA" id="ARBA00022729"/>
    </source>
</evidence>
<dbReference type="Proteomes" id="UP001303889">
    <property type="component" value="Unassembled WGS sequence"/>
</dbReference>
<gene>
    <name evidence="9" type="ORF">C8A05DRAFT_37006</name>
</gene>
<reference evidence="9" key="1">
    <citation type="journal article" date="2023" name="Mol. Phylogenet. Evol.">
        <title>Genome-scale phylogeny and comparative genomics of the fungal order Sordariales.</title>
        <authorList>
            <person name="Hensen N."/>
            <person name="Bonometti L."/>
            <person name="Westerberg I."/>
            <person name="Brannstrom I.O."/>
            <person name="Guillou S."/>
            <person name="Cros-Aarteil S."/>
            <person name="Calhoun S."/>
            <person name="Haridas S."/>
            <person name="Kuo A."/>
            <person name="Mondo S."/>
            <person name="Pangilinan J."/>
            <person name="Riley R."/>
            <person name="LaButti K."/>
            <person name="Andreopoulos B."/>
            <person name="Lipzen A."/>
            <person name="Chen C."/>
            <person name="Yan M."/>
            <person name="Daum C."/>
            <person name="Ng V."/>
            <person name="Clum A."/>
            <person name="Steindorff A."/>
            <person name="Ohm R.A."/>
            <person name="Martin F."/>
            <person name="Silar P."/>
            <person name="Natvig D.O."/>
            <person name="Lalanne C."/>
            <person name="Gautier V."/>
            <person name="Ament-Velasquez S.L."/>
            <person name="Kruys A."/>
            <person name="Hutchinson M.I."/>
            <person name="Powell A.J."/>
            <person name="Barry K."/>
            <person name="Miller A.N."/>
            <person name="Grigoriev I.V."/>
            <person name="Debuchy R."/>
            <person name="Gladieux P."/>
            <person name="Hiltunen Thoren M."/>
            <person name="Johannesson H."/>
        </authorList>
    </citation>
    <scope>NUCLEOTIDE SEQUENCE</scope>
    <source>
        <strain evidence="9">CBS 103.79</strain>
    </source>
</reference>
<dbReference type="Pfam" id="PF07519">
    <property type="entry name" value="Tannase"/>
    <property type="match status" value="1"/>
</dbReference>
<dbReference type="PANTHER" id="PTHR33938:SF8">
    <property type="entry name" value="CARBOXYLIC ESTER HYDROLASE"/>
    <property type="match status" value="1"/>
</dbReference>
<keyword evidence="7" id="KW-1015">Disulfide bond</keyword>
<dbReference type="GO" id="GO:0030600">
    <property type="term" value="F:feruloyl esterase activity"/>
    <property type="evidence" value="ECO:0007669"/>
    <property type="project" value="UniProtKB-ARBA"/>
</dbReference>
<dbReference type="EMBL" id="MU855793">
    <property type="protein sequence ID" value="KAK3899381.1"/>
    <property type="molecule type" value="Genomic_DNA"/>
</dbReference>
<feature type="chain" id="PRO_5042671063" description="Carboxylic ester hydrolase" evidence="8">
    <location>
        <begin position="20"/>
        <end position="535"/>
    </location>
</feature>
<keyword evidence="5 8" id="KW-0378">Hydrolase</keyword>
<sequence>MAPILTLLLSLLLEPLALATNPPPPTDRCTNLQAPPLPGLTILSFTTTPLLNHTVPATPPFLTTAVPNLTLCEVNIALTHPPANDTVNIQLWLPLSPSSWNTRFLALGGSAWAAGLGPFSLAPYTAQGFATGSTDAGVGFAPLSPAGWAIKDGKVDEVLLENFAGRAVHELAVVGKAVAEGYYGRKPGYAYWNGCSTGGRQGVVAAQRFPGDFDGIVAGAPALYWTRYLIGELWPQVVMREVGYYPTTCEFQAVRGEVVKECDGLDGVRDGVISELGKCTFGVDKLVGRTVTCGEGEVEITGKLAEVVKKIWEGPKTAEGKRLWYGLTRGAPLETLAANHQLNGTAVGDPFFVAQDWIRYFVKTDPTFDLSGLSPAILRQLFDESVEKLAAAIDSSDPDLSGLQRAGGKLLIWHGEADNIIFPQASIQYREEVQKKLGLTARRVDDFFRLFIAPGVDHCGQGTIDGAAPTDPLAALISWVEKKKAPQELAAATLPTAKTQFTRKLCPFPLVAKYDGHGDPTKAESFQCAKGCGRS</sequence>
<feature type="signal peptide" evidence="8">
    <location>
        <begin position="1"/>
        <end position="19"/>
    </location>
</feature>
<organism evidence="9 10">
    <name type="scientific">Staphylotrichum tortipilum</name>
    <dbReference type="NCBI Taxonomy" id="2831512"/>
    <lineage>
        <taxon>Eukaryota</taxon>
        <taxon>Fungi</taxon>
        <taxon>Dikarya</taxon>
        <taxon>Ascomycota</taxon>
        <taxon>Pezizomycotina</taxon>
        <taxon>Sordariomycetes</taxon>
        <taxon>Sordariomycetidae</taxon>
        <taxon>Sordariales</taxon>
        <taxon>Chaetomiaceae</taxon>
        <taxon>Staphylotrichum</taxon>
    </lineage>
</organism>
<evidence type="ECO:0000313" key="9">
    <source>
        <dbReference type="EMBL" id="KAK3899381.1"/>
    </source>
</evidence>
<evidence type="ECO:0000256" key="2">
    <source>
        <dbReference type="ARBA" id="ARBA00022487"/>
    </source>
</evidence>
<evidence type="ECO:0000256" key="5">
    <source>
        <dbReference type="ARBA" id="ARBA00022801"/>
    </source>
</evidence>
<dbReference type="InterPro" id="IPR011118">
    <property type="entry name" value="Tannase/feruloyl_esterase"/>
</dbReference>
<dbReference type="PANTHER" id="PTHR33938">
    <property type="entry name" value="FERULOYL ESTERASE B-RELATED"/>
    <property type="match status" value="1"/>
</dbReference>
<protein>
    <recommendedName>
        <fullName evidence="8">Carboxylic ester hydrolase</fullName>
        <ecNumber evidence="8">3.1.1.-</ecNumber>
    </recommendedName>
</protein>
<keyword evidence="2" id="KW-0719">Serine esterase</keyword>
<evidence type="ECO:0000313" key="10">
    <source>
        <dbReference type="Proteomes" id="UP001303889"/>
    </source>
</evidence>
<keyword evidence="4 8" id="KW-0732">Signal</keyword>
<keyword evidence="6" id="KW-0106">Calcium</keyword>
<keyword evidence="3" id="KW-0479">Metal-binding</keyword>
<keyword evidence="10" id="KW-1185">Reference proteome</keyword>
<evidence type="ECO:0000256" key="3">
    <source>
        <dbReference type="ARBA" id="ARBA00022723"/>
    </source>
</evidence>
<evidence type="ECO:0000256" key="1">
    <source>
        <dbReference type="ARBA" id="ARBA00006249"/>
    </source>
</evidence>
<dbReference type="Gene3D" id="3.40.50.1820">
    <property type="entry name" value="alpha/beta hydrolase"/>
    <property type="match status" value="1"/>
</dbReference>
<comment type="caution">
    <text evidence="9">The sequence shown here is derived from an EMBL/GenBank/DDBJ whole genome shotgun (WGS) entry which is preliminary data.</text>
</comment>
<name>A0AAN6MFW3_9PEZI</name>
<proteinExistence type="inferred from homology"/>
<dbReference type="SUPFAM" id="SSF53474">
    <property type="entry name" value="alpha/beta-Hydrolases"/>
    <property type="match status" value="1"/>
</dbReference>
<dbReference type="EC" id="3.1.1.-" evidence="8"/>
<evidence type="ECO:0000256" key="7">
    <source>
        <dbReference type="ARBA" id="ARBA00023157"/>
    </source>
</evidence>
<accession>A0AAN6MFW3</accession>
<dbReference type="GO" id="GO:0046872">
    <property type="term" value="F:metal ion binding"/>
    <property type="evidence" value="ECO:0007669"/>
    <property type="project" value="UniProtKB-KW"/>
</dbReference>
<reference evidence="9" key="2">
    <citation type="submission" date="2023-05" db="EMBL/GenBank/DDBJ databases">
        <authorList>
            <consortium name="Lawrence Berkeley National Laboratory"/>
            <person name="Steindorff A."/>
            <person name="Hensen N."/>
            <person name="Bonometti L."/>
            <person name="Westerberg I."/>
            <person name="Brannstrom I.O."/>
            <person name="Guillou S."/>
            <person name="Cros-Aarteil S."/>
            <person name="Calhoun S."/>
            <person name="Haridas S."/>
            <person name="Kuo A."/>
            <person name="Mondo S."/>
            <person name="Pangilinan J."/>
            <person name="Riley R."/>
            <person name="Labutti K."/>
            <person name="Andreopoulos B."/>
            <person name="Lipzen A."/>
            <person name="Chen C."/>
            <person name="Yanf M."/>
            <person name="Daum C."/>
            <person name="Ng V."/>
            <person name="Clum A."/>
            <person name="Ohm R."/>
            <person name="Martin F."/>
            <person name="Silar P."/>
            <person name="Natvig D."/>
            <person name="Lalanne C."/>
            <person name="Gautier V."/>
            <person name="Ament-Velasquez S.L."/>
            <person name="Kruys A."/>
            <person name="Hutchinson M.I."/>
            <person name="Powell A.J."/>
            <person name="Barry K."/>
            <person name="Miller A.N."/>
            <person name="Grigoriev I.V."/>
            <person name="Debuchy R."/>
            <person name="Gladieux P."/>
            <person name="Thoren M.H."/>
            <person name="Johannesson H."/>
        </authorList>
    </citation>
    <scope>NUCLEOTIDE SEQUENCE</scope>
    <source>
        <strain evidence="9">CBS 103.79</strain>
    </source>
</reference>
<comment type="similarity">
    <text evidence="1 8">Belongs to the tannase family.</text>
</comment>